<organism evidence="9 10">
    <name type="scientific">Saccharata proteae CBS 121410</name>
    <dbReference type="NCBI Taxonomy" id="1314787"/>
    <lineage>
        <taxon>Eukaryota</taxon>
        <taxon>Fungi</taxon>
        <taxon>Dikarya</taxon>
        <taxon>Ascomycota</taxon>
        <taxon>Pezizomycotina</taxon>
        <taxon>Dothideomycetes</taxon>
        <taxon>Dothideomycetes incertae sedis</taxon>
        <taxon>Botryosphaeriales</taxon>
        <taxon>Saccharataceae</taxon>
        <taxon>Saccharata</taxon>
    </lineage>
</organism>
<evidence type="ECO:0000313" key="10">
    <source>
        <dbReference type="Proteomes" id="UP000799776"/>
    </source>
</evidence>
<comment type="caution">
    <text evidence="9">The sequence shown here is derived from an EMBL/GenBank/DDBJ whole genome shotgun (WGS) entry which is preliminary data.</text>
</comment>
<dbReference type="PANTHER" id="PTHR33048:SF161">
    <property type="entry name" value="INTEGRAL MEMBRANE PROTEIN"/>
    <property type="match status" value="1"/>
</dbReference>
<dbReference type="GO" id="GO:0016020">
    <property type="term" value="C:membrane"/>
    <property type="evidence" value="ECO:0007669"/>
    <property type="project" value="UniProtKB-SubCell"/>
</dbReference>
<proteinExistence type="inferred from homology"/>
<evidence type="ECO:0000256" key="7">
    <source>
        <dbReference type="SAM" id="Phobius"/>
    </source>
</evidence>
<feature type="transmembrane region" description="Helical" evidence="7">
    <location>
        <begin position="129"/>
        <end position="152"/>
    </location>
</feature>
<sequence>MVLTSPYALDTPATRGPIVVTTVFGFLAVLTTFMRIISRRMRKLPFEADDYFIPVALFFLFAEYGLQIACHVAGGVGRHAVDIDPEDVVKTLKLILPFEALYGVILMFIKLSILHFYLRIFGSDKHFRWAAYGVGAIVVMWMMSVVIETFLLCRPLAYNWDQSIAGVCGQRNTVYVSAGVINMITDVMCMVLPAPTIWKLQLPLARKIALIFLFSLGIFITIISIIRIESLLAISFTDPTWTLPSGLMWTVLEPELGIINANLPVIRPLLVSLFPRIFGSTRERRSTRNTDPKKFERLDEGAYPLAHMGDKSGAGVSSTHEVAVGKGETGTGSRSEESIDGGSGTGGDVFDLGITVTTEWGFDQQSMRRK</sequence>
<evidence type="ECO:0000313" key="9">
    <source>
        <dbReference type="EMBL" id="KAF2087760.1"/>
    </source>
</evidence>
<evidence type="ECO:0000256" key="6">
    <source>
        <dbReference type="SAM" id="MobiDB-lite"/>
    </source>
</evidence>
<protein>
    <recommendedName>
        <fullName evidence="8">Rhodopsin domain-containing protein</fullName>
    </recommendedName>
</protein>
<dbReference type="EMBL" id="ML978719">
    <property type="protein sequence ID" value="KAF2087760.1"/>
    <property type="molecule type" value="Genomic_DNA"/>
</dbReference>
<dbReference type="OrthoDB" id="10017208at2759"/>
<dbReference type="InterPro" id="IPR052337">
    <property type="entry name" value="SAT4-like"/>
</dbReference>
<feature type="transmembrane region" description="Helical" evidence="7">
    <location>
        <begin position="50"/>
        <end position="74"/>
    </location>
</feature>
<evidence type="ECO:0000256" key="3">
    <source>
        <dbReference type="ARBA" id="ARBA00022989"/>
    </source>
</evidence>
<dbReference type="InterPro" id="IPR049326">
    <property type="entry name" value="Rhodopsin_dom_fungi"/>
</dbReference>
<dbReference type="PANTHER" id="PTHR33048">
    <property type="entry name" value="PTH11-LIKE INTEGRAL MEMBRANE PROTEIN (AFU_ORTHOLOGUE AFUA_5G11245)"/>
    <property type="match status" value="1"/>
</dbReference>
<evidence type="ECO:0000256" key="1">
    <source>
        <dbReference type="ARBA" id="ARBA00004141"/>
    </source>
</evidence>
<feature type="transmembrane region" description="Helical" evidence="7">
    <location>
        <begin position="18"/>
        <end position="38"/>
    </location>
</feature>
<keyword evidence="10" id="KW-1185">Reference proteome</keyword>
<evidence type="ECO:0000259" key="8">
    <source>
        <dbReference type="Pfam" id="PF20684"/>
    </source>
</evidence>
<comment type="similarity">
    <text evidence="5">Belongs to the SAT4 family.</text>
</comment>
<keyword evidence="4 7" id="KW-0472">Membrane</keyword>
<feature type="domain" description="Rhodopsin" evidence="8">
    <location>
        <begin position="34"/>
        <end position="271"/>
    </location>
</feature>
<feature type="transmembrane region" description="Helical" evidence="7">
    <location>
        <begin position="172"/>
        <end position="198"/>
    </location>
</feature>
<keyword evidence="2 7" id="KW-0812">Transmembrane</keyword>
<accession>A0A9P4HTK1</accession>
<comment type="subcellular location">
    <subcellularLocation>
        <location evidence="1">Membrane</location>
        <topology evidence="1">Multi-pass membrane protein</topology>
    </subcellularLocation>
</comment>
<reference evidence="9" key="1">
    <citation type="journal article" date="2020" name="Stud. Mycol.">
        <title>101 Dothideomycetes genomes: a test case for predicting lifestyles and emergence of pathogens.</title>
        <authorList>
            <person name="Haridas S."/>
            <person name="Albert R."/>
            <person name="Binder M."/>
            <person name="Bloem J."/>
            <person name="Labutti K."/>
            <person name="Salamov A."/>
            <person name="Andreopoulos B."/>
            <person name="Baker S."/>
            <person name="Barry K."/>
            <person name="Bills G."/>
            <person name="Bluhm B."/>
            <person name="Cannon C."/>
            <person name="Castanera R."/>
            <person name="Culley D."/>
            <person name="Daum C."/>
            <person name="Ezra D."/>
            <person name="Gonzalez J."/>
            <person name="Henrissat B."/>
            <person name="Kuo A."/>
            <person name="Liang C."/>
            <person name="Lipzen A."/>
            <person name="Lutzoni F."/>
            <person name="Magnuson J."/>
            <person name="Mondo S."/>
            <person name="Nolan M."/>
            <person name="Ohm R."/>
            <person name="Pangilinan J."/>
            <person name="Park H.-J."/>
            <person name="Ramirez L."/>
            <person name="Alfaro M."/>
            <person name="Sun H."/>
            <person name="Tritt A."/>
            <person name="Yoshinaga Y."/>
            <person name="Zwiers L.-H."/>
            <person name="Turgeon B."/>
            <person name="Goodwin S."/>
            <person name="Spatafora J."/>
            <person name="Crous P."/>
            <person name="Grigoriev I."/>
        </authorList>
    </citation>
    <scope>NUCLEOTIDE SEQUENCE</scope>
    <source>
        <strain evidence="9">CBS 121410</strain>
    </source>
</reference>
<gene>
    <name evidence="9" type="ORF">K490DRAFT_65599</name>
</gene>
<name>A0A9P4HTK1_9PEZI</name>
<feature type="transmembrane region" description="Helical" evidence="7">
    <location>
        <begin position="94"/>
        <end position="117"/>
    </location>
</feature>
<evidence type="ECO:0000256" key="5">
    <source>
        <dbReference type="ARBA" id="ARBA00038359"/>
    </source>
</evidence>
<dbReference type="Proteomes" id="UP000799776">
    <property type="component" value="Unassembled WGS sequence"/>
</dbReference>
<keyword evidence="3 7" id="KW-1133">Transmembrane helix</keyword>
<evidence type="ECO:0000256" key="4">
    <source>
        <dbReference type="ARBA" id="ARBA00023136"/>
    </source>
</evidence>
<feature type="transmembrane region" description="Helical" evidence="7">
    <location>
        <begin position="210"/>
        <end position="236"/>
    </location>
</feature>
<feature type="region of interest" description="Disordered" evidence="6">
    <location>
        <begin position="310"/>
        <end position="348"/>
    </location>
</feature>
<evidence type="ECO:0000256" key="2">
    <source>
        <dbReference type="ARBA" id="ARBA00022692"/>
    </source>
</evidence>
<dbReference type="AlphaFoldDB" id="A0A9P4HTK1"/>
<dbReference type="Pfam" id="PF20684">
    <property type="entry name" value="Fung_rhodopsin"/>
    <property type="match status" value="1"/>
</dbReference>